<feature type="domain" description="Right handed beta helix" evidence="1">
    <location>
        <begin position="492"/>
        <end position="650"/>
    </location>
</feature>
<dbReference type="InterPro" id="IPR006626">
    <property type="entry name" value="PbH1"/>
</dbReference>
<dbReference type="SUPFAM" id="SSF51126">
    <property type="entry name" value="Pectin lyase-like"/>
    <property type="match status" value="2"/>
</dbReference>
<dbReference type="AlphaFoldDB" id="A0A4R7KX10"/>
<name>A0A4R7KX10_9CLOT</name>
<dbReference type="InterPro" id="IPR012334">
    <property type="entry name" value="Pectin_lyas_fold"/>
</dbReference>
<reference evidence="2 3" key="1">
    <citation type="submission" date="2019-03" db="EMBL/GenBank/DDBJ databases">
        <title>Genomic Encyclopedia of Type Strains, Phase IV (KMG-IV): sequencing the most valuable type-strain genomes for metagenomic binning, comparative biology and taxonomic classification.</title>
        <authorList>
            <person name="Goeker M."/>
        </authorList>
    </citation>
    <scope>NUCLEOTIDE SEQUENCE [LARGE SCALE GENOMIC DNA]</scope>
    <source>
        <strain evidence="2 3">DSM 24455</strain>
    </source>
</reference>
<dbReference type="OrthoDB" id="2941480at2"/>
<keyword evidence="3" id="KW-1185">Reference proteome</keyword>
<evidence type="ECO:0000259" key="1">
    <source>
        <dbReference type="Pfam" id="PF13229"/>
    </source>
</evidence>
<evidence type="ECO:0000313" key="3">
    <source>
        <dbReference type="Proteomes" id="UP000295325"/>
    </source>
</evidence>
<dbReference type="Proteomes" id="UP000295325">
    <property type="component" value="Unassembled WGS sequence"/>
</dbReference>
<dbReference type="InterPro" id="IPR039448">
    <property type="entry name" value="Beta_helix"/>
</dbReference>
<accession>A0A4R7KX10</accession>
<dbReference type="InterPro" id="IPR011050">
    <property type="entry name" value="Pectin_lyase_fold/virulence"/>
</dbReference>
<protein>
    <submittedName>
        <fullName evidence="2">Parallel beta helix pectate lyase-like protein</fullName>
    </submittedName>
</protein>
<organism evidence="2 3">
    <name type="scientific">Fonticella tunisiensis</name>
    <dbReference type="NCBI Taxonomy" id="1096341"/>
    <lineage>
        <taxon>Bacteria</taxon>
        <taxon>Bacillati</taxon>
        <taxon>Bacillota</taxon>
        <taxon>Clostridia</taxon>
        <taxon>Eubacteriales</taxon>
        <taxon>Clostridiaceae</taxon>
        <taxon>Fonticella</taxon>
    </lineage>
</organism>
<sequence length="799" mass="87125">MKRRKIIIAVAFIAVITGISAYGGLFKPNRWRVISNITKSVLKIRKDKVWVSNTYNHDTPGWNITHFNDIQSAVDALHENGGTVYVEPGTYYGADIRYSNITIKGPNDNRKPDSIDSFDVQEEREAVITGYLTIKGGIKDINIRGLMFKGTSGVKSVEQNSNVVISNNCFFTNSSALDISTDTHDGWIIEENRIEFTGSPDSEIGMKLSNVSNLIVQNNILNGMGSQSAVEGILIDNVVGTKNGANVKNNLINNFFTGGIYVGANVESLNIENNMMSKIGKGNEGNKNRGAIVIYGILNVNPKKGSIDILKNTIKDSFSGVTIAEKNNVSNFMINISDNIYDNNDFIIYHNGTETLKVNSNNFAGKDNFEIERLIYHGVDDARKALVTWVDKNIYLRSDMDIGKAIIVAEDGYIINVQAGTYGAGYNSITIGKPLTLLGPSYNSSSNTASQNSLEAAIVCPIDFGNSQAKDITIKGFKFINSSIDASGAGNNLNISYNSFVKSNSSSPYYAISNSRSSNGIKSGWKIEHNSIYGNDSEYGIELKNLSGLVLSNNEISNLSDTAVYINGVSDSTISGNTIENIGLDGLRFSEITGSIAVTDNIINKTNNGITLEGANAQNTPISIKNNSFMENRNAGVNYKGEGRLDASQNWWGDESGPSGDKLMGEGDNVAGDVNVKPWYTDPDKTTLASVTLTWNNPSGEKSLNEENHITITANTPMDIRNVRYLLKFMIGNMETDSVEVMVGDEKIKPAEGNKGYYYIGGPSELKAGIPYNIDVTVKYLESAEYIVKAYAIYDPQEN</sequence>
<keyword evidence="2" id="KW-0456">Lyase</keyword>
<evidence type="ECO:0000313" key="2">
    <source>
        <dbReference type="EMBL" id="TDT63456.1"/>
    </source>
</evidence>
<dbReference type="RefSeq" id="WP_133627102.1">
    <property type="nucleotide sequence ID" value="NZ_SOAZ01000002.1"/>
</dbReference>
<dbReference type="EMBL" id="SOAZ01000002">
    <property type="protein sequence ID" value="TDT63456.1"/>
    <property type="molecule type" value="Genomic_DNA"/>
</dbReference>
<dbReference type="Pfam" id="PF13229">
    <property type="entry name" value="Beta_helix"/>
    <property type="match status" value="1"/>
</dbReference>
<gene>
    <name evidence="2" type="ORF">EDD71_102218</name>
</gene>
<dbReference type="Gene3D" id="2.160.20.10">
    <property type="entry name" value="Single-stranded right-handed beta-helix, Pectin lyase-like"/>
    <property type="match status" value="2"/>
</dbReference>
<dbReference type="SMART" id="SM00710">
    <property type="entry name" value="PbH1"/>
    <property type="match status" value="13"/>
</dbReference>
<dbReference type="GO" id="GO:0016829">
    <property type="term" value="F:lyase activity"/>
    <property type="evidence" value="ECO:0007669"/>
    <property type="project" value="UniProtKB-KW"/>
</dbReference>
<comment type="caution">
    <text evidence="2">The sequence shown here is derived from an EMBL/GenBank/DDBJ whole genome shotgun (WGS) entry which is preliminary data.</text>
</comment>
<proteinExistence type="predicted"/>